<gene>
    <name evidence="6" type="ORF">C7B82_16960</name>
</gene>
<dbReference type="GO" id="GO:0032259">
    <property type="term" value="P:methylation"/>
    <property type="evidence" value="ECO:0007669"/>
    <property type="project" value="UniProtKB-KW"/>
</dbReference>
<accession>A0A2T1E351</accession>
<dbReference type="OrthoDB" id="9782395at2"/>
<proteinExistence type="predicted"/>
<reference evidence="7" key="1">
    <citation type="submission" date="2018-02" db="EMBL/GenBank/DDBJ databases">
        <authorList>
            <person name="Moore K."/>
            <person name="Momper L."/>
        </authorList>
    </citation>
    <scope>NUCLEOTIDE SEQUENCE [LARGE SCALE GENOMIC DNA]</scope>
    <source>
        <strain evidence="7">ULC18</strain>
    </source>
</reference>
<evidence type="ECO:0000313" key="7">
    <source>
        <dbReference type="Proteomes" id="UP000239576"/>
    </source>
</evidence>
<feature type="transmembrane region" description="Helical" evidence="5">
    <location>
        <begin position="12"/>
        <end position="31"/>
    </location>
</feature>
<reference evidence="6 7" key="2">
    <citation type="submission" date="2018-03" db="EMBL/GenBank/DDBJ databases">
        <title>The ancient ancestry and fast evolution of plastids.</title>
        <authorList>
            <person name="Moore K.R."/>
            <person name="Magnabosco C."/>
            <person name="Momper L."/>
            <person name="Gold D.A."/>
            <person name="Bosak T."/>
            <person name="Fournier G.P."/>
        </authorList>
    </citation>
    <scope>NUCLEOTIDE SEQUENCE [LARGE SCALE GENOMIC DNA]</scope>
    <source>
        <strain evidence="6 7">ULC18</strain>
    </source>
</reference>
<protein>
    <submittedName>
        <fullName evidence="6">Protein-S-isoprenylcysteine methyltransferase</fullName>
    </submittedName>
</protein>
<keyword evidence="3 5" id="KW-1133">Transmembrane helix</keyword>
<dbReference type="Pfam" id="PF04191">
    <property type="entry name" value="PEMT"/>
    <property type="match status" value="1"/>
</dbReference>
<dbReference type="PANTHER" id="PTHR12714:SF24">
    <property type="entry name" value="SLR1182 PROTEIN"/>
    <property type="match status" value="1"/>
</dbReference>
<keyword evidence="6" id="KW-0489">Methyltransferase</keyword>
<keyword evidence="7" id="KW-1185">Reference proteome</keyword>
<name>A0A2T1E351_9CYAN</name>
<dbReference type="GO" id="GO:0012505">
    <property type="term" value="C:endomembrane system"/>
    <property type="evidence" value="ECO:0007669"/>
    <property type="project" value="UniProtKB-SubCell"/>
</dbReference>
<dbReference type="GO" id="GO:0008168">
    <property type="term" value="F:methyltransferase activity"/>
    <property type="evidence" value="ECO:0007669"/>
    <property type="project" value="UniProtKB-KW"/>
</dbReference>
<evidence type="ECO:0000256" key="4">
    <source>
        <dbReference type="ARBA" id="ARBA00023136"/>
    </source>
</evidence>
<dbReference type="PANTHER" id="PTHR12714">
    <property type="entry name" value="PROTEIN-S ISOPRENYLCYSTEINE O-METHYLTRANSFERASE"/>
    <property type="match status" value="1"/>
</dbReference>
<comment type="subcellular location">
    <subcellularLocation>
        <location evidence="1">Endomembrane system</location>
        <topology evidence="1">Multi-pass membrane protein</topology>
    </subcellularLocation>
</comment>
<feature type="transmembrane region" description="Helical" evidence="5">
    <location>
        <begin position="90"/>
        <end position="121"/>
    </location>
</feature>
<organism evidence="6 7">
    <name type="scientific">Stenomitos frigidus ULC18</name>
    <dbReference type="NCBI Taxonomy" id="2107698"/>
    <lineage>
        <taxon>Bacteria</taxon>
        <taxon>Bacillati</taxon>
        <taxon>Cyanobacteriota</taxon>
        <taxon>Cyanophyceae</taxon>
        <taxon>Leptolyngbyales</taxon>
        <taxon>Leptolyngbyaceae</taxon>
        <taxon>Stenomitos</taxon>
    </lineage>
</organism>
<dbReference type="Gene3D" id="1.20.120.1630">
    <property type="match status" value="1"/>
</dbReference>
<evidence type="ECO:0000256" key="3">
    <source>
        <dbReference type="ARBA" id="ARBA00022989"/>
    </source>
</evidence>
<evidence type="ECO:0000256" key="2">
    <source>
        <dbReference type="ARBA" id="ARBA00022692"/>
    </source>
</evidence>
<evidence type="ECO:0000313" key="6">
    <source>
        <dbReference type="EMBL" id="PSB27168.1"/>
    </source>
</evidence>
<keyword evidence="2 5" id="KW-0812">Transmembrane</keyword>
<dbReference type="Proteomes" id="UP000239576">
    <property type="component" value="Unassembled WGS sequence"/>
</dbReference>
<dbReference type="EMBL" id="PVWK01000097">
    <property type="protein sequence ID" value="PSB27168.1"/>
    <property type="molecule type" value="Genomic_DNA"/>
</dbReference>
<sequence>MSGLETKIPPPLVAVLFGLGMWALATVFPVVASSSVRIVSAAVVAIAAAVFALSGIVSFRQAKTTINPVNPEKASSLVCSGIYGVSRNPMYVGLALLLVAWAVYLSSLWSLVGVFGFILYVNRFQITPEERTLTTLFGDQFLSYQAKVRRWL</sequence>
<evidence type="ECO:0000256" key="1">
    <source>
        <dbReference type="ARBA" id="ARBA00004127"/>
    </source>
</evidence>
<keyword evidence="6" id="KW-0808">Transferase</keyword>
<keyword evidence="4 5" id="KW-0472">Membrane</keyword>
<feature type="transmembrane region" description="Helical" evidence="5">
    <location>
        <begin position="38"/>
        <end position="59"/>
    </location>
</feature>
<dbReference type="InterPro" id="IPR007318">
    <property type="entry name" value="Phopholipid_MeTrfase"/>
</dbReference>
<evidence type="ECO:0000256" key="5">
    <source>
        <dbReference type="SAM" id="Phobius"/>
    </source>
</evidence>
<dbReference type="AlphaFoldDB" id="A0A2T1E351"/>
<comment type="caution">
    <text evidence="6">The sequence shown here is derived from an EMBL/GenBank/DDBJ whole genome shotgun (WGS) entry which is preliminary data.</text>
</comment>
<dbReference type="RefSeq" id="WP_106257469.1">
    <property type="nucleotide sequence ID" value="NZ_CAWNSW010000129.1"/>
</dbReference>